<accession>A0A7J8JY38</accession>
<dbReference type="Proteomes" id="UP000550707">
    <property type="component" value="Unassembled WGS sequence"/>
</dbReference>
<organism evidence="1 2">
    <name type="scientific">Molossus molossus</name>
    <name type="common">Pallas' mastiff bat</name>
    <name type="synonym">Vespertilio molossus</name>
    <dbReference type="NCBI Taxonomy" id="27622"/>
    <lineage>
        <taxon>Eukaryota</taxon>
        <taxon>Metazoa</taxon>
        <taxon>Chordata</taxon>
        <taxon>Craniata</taxon>
        <taxon>Vertebrata</taxon>
        <taxon>Euteleostomi</taxon>
        <taxon>Mammalia</taxon>
        <taxon>Eutheria</taxon>
        <taxon>Laurasiatheria</taxon>
        <taxon>Chiroptera</taxon>
        <taxon>Yangochiroptera</taxon>
        <taxon>Molossidae</taxon>
        <taxon>Molossus</taxon>
    </lineage>
</organism>
<evidence type="ECO:0000313" key="1">
    <source>
        <dbReference type="EMBL" id="KAF6501042.1"/>
    </source>
</evidence>
<reference evidence="1 2" key="1">
    <citation type="journal article" date="2020" name="Nature">
        <title>Six reference-quality genomes reveal evolution of bat adaptations.</title>
        <authorList>
            <person name="Jebb D."/>
            <person name="Huang Z."/>
            <person name="Pippel M."/>
            <person name="Hughes G.M."/>
            <person name="Lavrichenko K."/>
            <person name="Devanna P."/>
            <person name="Winkler S."/>
            <person name="Jermiin L.S."/>
            <person name="Skirmuntt E.C."/>
            <person name="Katzourakis A."/>
            <person name="Burkitt-Gray L."/>
            <person name="Ray D.A."/>
            <person name="Sullivan K.A.M."/>
            <person name="Roscito J.G."/>
            <person name="Kirilenko B.M."/>
            <person name="Davalos L.M."/>
            <person name="Corthals A.P."/>
            <person name="Power M.L."/>
            <person name="Jones G."/>
            <person name="Ransome R.D."/>
            <person name="Dechmann D.K.N."/>
            <person name="Locatelli A.G."/>
            <person name="Puechmaille S.J."/>
            <person name="Fedrigo O."/>
            <person name="Jarvis E.D."/>
            <person name="Hiller M."/>
            <person name="Vernes S.C."/>
            <person name="Myers E.W."/>
            <person name="Teeling E.C."/>
        </authorList>
    </citation>
    <scope>NUCLEOTIDE SEQUENCE [LARGE SCALE GENOMIC DNA]</scope>
    <source>
        <strain evidence="1">MMolMol1</strain>
        <tissue evidence="1">Muscle</tissue>
    </source>
</reference>
<proteinExistence type="predicted"/>
<gene>
    <name evidence="1" type="ORF">HJG59_008031</name>
</gene>
<dbReference type="InParanoid" id="A0A7J8JY38"/>
<evidence type="ECO:0000313" key="2">
    <source>
        <dbReference type="Proteomes" id="UP000550707"/>
    </source>
</evidence>
<sequence length="126" mass="14390">MGSVRWRPLKFFTSTHGTNGALFSQYQALRTVCSVRRLPMTTMVLSSFQGRSQTRAHDRARAVTEGFQEEAMFECSPRGCIGILKAERNYLAHLTDEYRHVGSAVTCARTQKKKLHHYPIVMVRNI</sequence>
<dbReference type="EMBL" id="JACASF010000001">
    <property type="protein sequence ID" value="KAF6501042.1"/>
    <property type="molecule type" value="Genomic_DNA"/>
</dbReference>
<protein>
    <submittedName>
        <fullName evidence="1">Uncharacterized protein</fullName>
    </submittedName>
</protein>
<dbReference type="AlphaFoldDB" id="A0A7J8JY38"/>
<keyword evidence="2" id="KW-1185">Reference proteome</keyword>
<name>A0A7J8JY38_MOLMO</name>
<comment type="caution">
    <text evidence="1">The sequence shown here is derived from an EMBL/GenBank/DDBJ whole genome shotgun (WGS) entry which is preliminary data.</text>
</comment>